<organism evidence="1">
    <name type="scientific">Bradyrhizobium sp. LLZ17</name>
    <dbReference type="NCBI Taxonomy" id="3239388"/>
    <lineage>
        <taxon>Bacteria</taxon>
        <taxon>Pseudomonadati</taxon>
        <taxon>Pseudomonadota</taxon>
        <taxon>Alphaproteobacteria</taxon>
        <taxon>Hyphomicrobiales</taxon>
        <taxon>Nitrobacteraceae</taxon>
        <taxon>Bradyrhizobium</taxon>
    </lineage>
</organism>
<evidence type="ECO:0000313" key="1">
    <source>
        <dbReference type="EMBL" id="XDV61468.1"/>
    </source>
</evidence>
<accession>A0AB39XUA5</accession>
<name>A0AB39XUA5_9BRAD</name>
<gene>
    <name evidence="1" type="ORF">AB8Z38_35065</name>
</gene>
<dbReference type="RefSeq" id="WP_369726806.1">
    <property type="nucleotide sequence ID" value="NZ_CP165734.1"/>
</dbReference>
<reference evidence="1" key="1">
    <citation type="submission" date="2024-08" db="EMBL/GenBank/DDBJ databases">
        <authorList>
            <person name="Chaddad Z."/>
            <person name="Lamrabet M."/>
            <person name="Bouhnik O."/>
            <person name="Alami S."/>
            <person name="Wipf D."/>
            <person name="Courty P.E."/>
            <person name="Missbah El Idrissi M."/>
        </authorList>
    </citation>
    <scope>NUCLEOTIDE SEQUENCE</scope>
    <source>
        <strain evidence="1">LLZ17</strain>
    </source>
</reference>
<protein>
    <submittedName>
        <fullName evidence="1">Uncharacterized protein</fullName>
    </submittedName>
</protein>
<proteinExistence type="predicted"/>
<sequence>MRSSFAKIVEIANRIELIEKEIEDPIAAVANAVKEIERAQLVNEMRSYRVSMKRACSSIKDQLAPLNGLAPADNNLQNATVQHCISVLSSEMAAVNEAILQFAAADAGADAKPPTLQTYFSCSASVGMWAQAYQMVDAYYPTEPPVYASAQNGVLQDMYKSFFAEVDRIVTDNEPALYGPLLIPKGVVCRFVTDHFEMDTGEIHLSGVYLCAKADPGQEPKVLNVLSHDPIPKWVPENLNSPAALAFSSLLQRRAPIVQRLSDYSPVLQTAEKTMSIFRGAITRPHKLNSYFS</sequence>
<dbReference type="EMBL" id="CP165734">
    <property type="protein sequence ID" value="XDV61468.1"/>
    <property type="molecule type" value="Genomic_DNA"/>
</dbReference>
<dbReference type="AlphaFoldDB" id="A0AB39XUA5"/>